<feature type="domain" description="Transketolase-like pyrimidine-binding" evidence="7">
    <location>
        <begin position="577"/>
        <end position="769"/>
    </location>
</feature>
<dbReference type="PANTHER" id="PTHR23152:SF4">
    <property type="entry name" value="2-OXOADIPATE DEHYDROGENASE COMPLEX COMPONENT E1"/>
    <property type="match status" value="1"/>
</dbReference>
<comment type="similarity">
    <text evidence="3">Belongs to the alpha-ketoglutarate dehydrogenase family.</text>
</comment>
<dbReference type="InterPro" id="IPR005475">
    <property type="entry name" value="Transketolase-like_Pyr-bd"/>
</dbReference>
<dbReference type="NCBIfam" id="TIGR00239">
    <property type="entry name" value="2oxo_dh_E1"/>
    <property type="match status" value="1"/>
</dbReference>
<comment type="cofactor">
    <cofactor evidence="1">
        <name>thiamine diphosphate</name>
        <dbReference type="ChEBI" id="CHEBI:58937"/>
    </cofactor>
</comment>
<comment type="caution">
    <text evidence="8">The sequence shown here is derived from an EMBL/GenBank/DDBJ whole genome shotgun (WGS) entry which is preliminary data.</text>
</comment>
<accession>A0A420VRT8</accession>
<dbReference type="Gene3D" id="1.10.287.1150">
    <property type="entry name" value="TPP helical domain"/>
    <property type="match status" value="1"/>
</dbReference>
<dbReference type="GO" id="GO:0004591">
    <property type="term" value="F:oxoglutarate dehydrogenase (succinyl-transferring) activity"/>
    <property type="evidence" value="ECO:0007669"/>
    <property type="project" value="UniProtKB-EC"/>
</dbReference>
<dbReference type="InterPro" id="IPR031717">
    <property type="entry name" value="ODO-1/KGD_C"/>
</dbReference>
<reference evidence="8 9" key="1">
    <citation type="submission" date="2018-10" db="EMBL/GenBank/DDBJ databases">
        <title>Sphingobacterium sp. M05W1-28.</title>
        <authorList>
            <person name="Cai H."/>
        </authorList>
    </citation>
    <scope>NUCLEOTIDE SEQUENCE [LARGE SCALE GENOMIC DNA]</scope>
    <source>
        <strain evidence="8 9">M05W1-28</strain>
    </source>
</reference>
<dbReference type="AlphaFoldDB" id="A0A420VRT8"/>
<dbReference type="InterPro" id="IPR029061">
    <property type="entry name" value="THDP-binding"/>
</dbReference>
<dbReference type="Pfam" id="PF16078">
    <property type="entry name" value="2-oxogl_dehyd_N"/>
    <property type="match status" value="1"/>
</dbReference>
<evidence type="ECO:0000256" key="1">
    <source>
        <dbReference type="ARBA" id="ARBA00001964"/>
    </source>
</evidence>
<dbReference type="InterPro" id="IPR011603">
    <property type="entry name" value="2oxoglutarate_DH_E1"/>
</dbReference>
<sequence>MDNLTYLSNADSAYVDGLYQSYKQDPQSVDFGWQKFFEGFDFGQNAGGTTGSVGEATPEHVLKEINVLNMINGYRDRGHLFTHTNPVRERRKYYPGKELETFGLAEADMNTVFNAGVEVGLGPATLKDIRQLVEDTYCRSIGAEFKYIRNPEKIKWLQDRMEADRNMPKFSLDTKKRILNKLNDAVAFENFLGTKFLGQKRFSLEGAESLIPALDSVIEKGADIGIQEFVIGMAHRGRLNVLTNIMGKSYKSVFSEFEGKTYADDPEVNFGGDVKYHLGFSSEVKTNDGKSVHLSLAPNPSHLETVDPIVEGMVRSKIDFKYDGDSSKIAPIIIHGDAAIAGQGVVYEVTQMSKLDGYKTGGTVHIVINNQIGFTTNYKDARSGTYCTDVAKITSSPVFHVNGDDAEAVVYAINLAVEYRQKYKTDVFIDLLCYRRFGHNEADEPKFTQPLLYKIIEKHPNPKEVYAKKLIAEGSVDEVYSKNIEKEFKAELQAKFEEAKTVEVLTEEIPMFKGAWEGLRPAKKGEVLTTTDKTQVAKDTFLKLAKEITTLPADKKFFRKITRLFEDRAKMISNDAYDWAMGELMAYATLLDQGNRVRISGQDVQRGTFSHRHAVLTLEDSEEKYVPLANIKGGDKFSIYNSLLSEYAVLGFEYGYASSNPNSLTIWEAQFGDFYNGAQIIVDQYLSSAETKWKRSNGLVMMLPHGMEGQGPEHSSARIERFLELCADENMIMANCTSPANYFHLLRRQLVREFRKPLVVFTPKSLLRHPKVVSPLKDFTEGVFQEVIDDANVAAKDVKRVLFCSGKVYYDLLEKQEADKRKDVAIVRIEQLFPVPMDQLKAIRKKYNKAKEFVWVQEENENMGAWSYYCRKLMGTEIAFTGFVARKESGSTATGYMKQHVAQQAAILNKSFE</sequence>
<dbReference type="RefSeq" id="WP_121126742.1">
    <property type="nucleotide sequence ID" value="NZ_RBWS01000023.1"/>
</dbReference>
<dbReference type="InterPro" id="IPR032106">
    <property type="entry name" value="2-oxogl_dehyd_N"/>
</dbReference>
<dbReference type="EMBL" id="RBWS01000023">
    <property type="protein sequence ID" value="RKO69056.1"/>
    <property type="molecule type" value="Genomic_DNA"/>
</dbReference>
<dbReference type="SMART" id="SM00861">
    <property type="entry name" value="Transket_pyr"/>
    <property type="match status" value="1"/>
</dbReference>
<dbReference type="NCBIfam" id="NF006914">
    <property type="entry name" value="PRK09404.1"/>
    <property type="match status" value="1"/>
</dbReference>
<evidence type="ECO:0000256" key="2">
    <source>
        <dbReference type="ARBA" id="ARBA00003906"/>
    </source>
</evidence>
<evidence type="ECO:0000256" key="6">
    <source>
        <dbReference type="ARBA" id="ARBA00023052"/>
    </source>
</evidence>
<evidence type="ECO:0000256" key="5">
    <source>
        <dbReference type="ARBA" id="ARBA00023002"/>
    </source>
</evidence>
<dbReference type="Gene3D" id="3.40.50.12470">
    <property type="match status" value="1"/>
</dbReference>
<dbReference type="InterPro" id="IPR001017">
    <property type="entry name" value="DH_E1"/>
</dbReference>
<dbReference type="Gene3D" id="3.40.50.970">
    <property type="match status" value="1"/>
</dbReference>
<keyword evidence="9" id="KW-1185">Reference proteome</keyword>
<keyword evidence="6" id="KW-0786">Thiamine pyrophosphate</keyword>
<dbReference type="Gene3D" id="3.40.50.11610">
    <property type="entry name" value="Multifunctional 2-oxoglutarate metabolism enzyme, C-terminal domain"/>
    <property type="match status" value="1"/>
</dbReference>
<dbReference type="GO" id="GO:0045252">
    <property type="term" value="C:oxoglutarate dehydrogenase complex"/>
    <property type="evidence" value="ECO:0007669"/>
    <property type="project" value="TreeGrafter"/>
</dbReference>
<dbReference type="SUPFAM" id="SSF52518">
    <property type="entry name" value="Thiamin diphosphate-binding fold (THDP-binding)"/>
    <property type="match status" value="2"/>
</dbReference>
<dbReference type="Proteomes" id="UP000282423">
    <property type="component" value="Unassembled WGS sequence"/>
</dbReference>
<proteinExistence type="inferred from homology"/>
<dbReference type="Pfam" id="PF02779">
    <property type="entry name" value="Transket_pyr"/>
    <property type="match status" value="1"/>
</dbReference>
<gene>
    <name evidence="8" type="ORF">D7322_24065</name>
</gene>
<evidence type="ECO:0000256" key="3">
    <source>
        <dbReference type="ARBA" id="ARBA00006936"/>
    </source>
</evidence>
<dbReference type="Pfam" id="PF00676">
    <property type="entry name" value="E1_dh"/>
    <property type="match status" value="1"/>
</dbReference>
<organism evidence="8 9">
    <name type="scientific">Sphingobacterium puteale</name>
    <dbReference type="NCBI Taxonomy" id="2420510"/>
    <lineage>
        <taxon>Bacteria</taxon>
        <taxon>Pseudomonadati</taxon>
        <taxon>Bacteroidota</taxon>
        <taxon>Sphingobacteriia</taxon>
        <taxon>Sphingobacteriales</taxon>
        <taxon>Sphingobacteriaceae</taxon>
        <taxon>Sphingobacterium</taxon>
    </lineage>
</organism>
<dbReference type="GO" id="GO:0005829">
    <property type="term" value="C:cytosol"/>
    <property type="evidence" value="ECO:0007669"/>
    <property type="project" value="TreeGrafter"/>
</dbReference>
<dbReference type="Pfam" id="PF16870">
    <property type="entry name" value="OxoGdeHyase_C"/>
    <property type="match status" value="1"/>
</dbReference>
<dbReference type="PIRSF" id="PIRSF000157">
    <property type="entry name" value="Oxoglu_dh_E1"/>
    <property type="match status" value="1"/>
</dbReference>
<protein>
    <recommendedName>
        <fullName evidence="4">oxoglutarate dehydrogenase (succinyl-transferring)</fullName>
        <ecNumber evidence="4">1.2.4.2</ecNumber>
    </recommendedName>
</protein>
<dbReference type="CDD" id="cd02016">
    <property type="entry name" value="TPP_E1_OGDC_like"/>
    <property type="match status" value="1"/>
</dbReference>
<dbReference type="GO" id="GO:0006099">
    <property type="term" value="P:tricarboxylic acid cycle"/>
    <property type="evidence" value="ECO:0007669"/>
    <property type="project" value="TreeGrafter"/>
</dbReference>
<dbReference type="PANTHER" id="PTHR23152">
    <property type="entry name" value="2-OXOGLUTARATE DEHYDROGENASE"/>
    <property type="match status" value="1"/>
</dbReference>
<evidence type="ECO:0000313" key="9">
    <source>
        <dbReference type="Proteomes" id="UP000282423"/>
    </source>
</evidence>
<name>A0A420VRT8_9SPHI</name>
<evidence type="ECO:0000256" key="4">
    <source>
        <dbReference type="ARBA" id="ARBA00012280"/>
    </source>
</evidence>
<dbReference type="OrthoDB" id="9759785at2"/>
<evidence type="ECO:0000313" key="8">
    <source>
        <dbReference type="EMBL" id="RKO69056.1"/>
    </source>
</evidence>
<evidence type="ECO:0000259" key="7">
    <source>
        <dbReference type="SMART" id="SM00861"/>
    </source>
</evidence>
<dbReference type="InterPro" id="IPR042179">
    <property type="entry name" value="KGD_C_sf"/>
</dbReference>
<dbReference type="NCBIfam" id="NF008907">
    <property type="entry name" value="PRK12270.1"/>
    <property type="match status" value="1"/>
</dbReference>
<keyword evidence="5 8" id="KW-0560">Oxidoreductase</keyword>
<dbReference type="GO" id="GO:0030976">
    <property type="term" value="F:thiamine pyrophosphate binding"/>
    <property type="evidence" value="ECO:0007669"/>
    <property type="project" value="InterPro"/>
</dbReference>
<comment type="function">
    <text evidence="2">E1 component of the 2-oxoglutarate dehydrogenase (OGDH) complex which catalyzes the decarboxylation of 2-oxoglutarate, the first step in the conversion of 2-oxoglutarate to succinyl-CoA and CO(2).</text>
</comment>
<dbReference type="EC" id="1.2.4.2" evidence="4"/>